<keyword evidence="2" id="KW-1185">Reference proteome</keyword>
<dbReference type="Proteomes" id="UP000015106">
    <property type="component" value="Chromosome 2"/>
</dbReference>
<reference evidence="1" key="3">
    <citation type="submission" date="2022-06" db="UniProtKB">
        <authorList>
            <consortium name="EnsemblPlants"/>
        </authorList>
    </citation>
    <scope>IDENTIFICATION</scope>
</reference>
<sequence>MVLMCNRGGKSVIHFIVSVHVYVDHRWREAALLAAEGVLVEAGGIVGSCGDSLFSEVGGLDARLDGATGLSSRTPSVWESGMMLVLEIDVLSDL</sequence>
<reference evidence="2" key="1">
    <citation type="journal article" date="2013" name="Nature">
        <title>Draft genome of the wheat A-genome progenitor Triticum urartu.</title>
        <authorList>
            <person name="Ling H.Q."/>
            <person name="Zhao S."/>
            <person name="Liu D."/>
            <person name="Wang J."/>
            <person name="Sun H."/>
            <person name="Zhang C."/>
            <person name="Fan H."/>
            <person name="Li D."/>
            <person name="Dong L."/>
            <person name="Tao Y."/>
            <person name="Gao C."/>
            <person name="Wu H."/>
            <person name="Li Y."/>
            <person name="Cui Y."/>
            <person name="Guo X."/>
            <person name="Zheng S."/>
            <person name="Wang B."/>
            <person name="Yu K."/>
            <person name="Liang Q."/>
            <person name="Yang W."/>
            <person name="Lou X."/>
            <person name="Chen J."/>
            <person name="Feng M."/>
            <person name="Jian J."/>
            <person name="Zhang X."/>
            <person name="Luo G."/>
            <person name="Jiang Y."/>
            <person name="Liu J."/>
            <person name="Wang Z."/>
            <person name="Sha Y."/>
            <person name="Zhang B."/>
            <person name="Wu H."/>
            <person name="Tang D."/>
            <person name="Shen Q."/>
            <person name="Xue P."/>
            <person name="Zou S."/>
            <person name="Wang X."/>
            <person name="Liu X."/>
            <person name="Wang F."/>
            <person name="Yang Y."/>
            <person name="An X."/>
            <person name="Dong Z."/>
            <person name="Zhang K."/>
            <person name="Zhang X."/>
            <person name="Luo M.C."/>
            <person name="Dvorak J."/>
            <person name="Tong Y."/>
            <person name="Wang J."/>
            <person name="Yang H."/>
            <person name="Li Z."/>
            <person name="Wang D."/>
            <person name="Zhang A."/>
            <person name="Wang J."/>
        </authorList>
    </citation>
    <scope>NUCLEOTIDE SEQUENCE</scope>
    <source>
        <strain evidence="2">cv. G1812</strain>
    </source>
</reference>
<accession>A0A8R7PCH7</accession>
<protein>
    <submittedName>
        <fullName evidence="1">Uncharacterized protein</fullName>
    </submittedName>
</protein>
<name>A0A8R7PCH7_TRIUA</name>
<evidence type="ECO:0000313" key="1">
    <source>
        <dbReference type="EnsemblPlants" id="TuG1812G0200002082.01.T01"/>
    </source>
</evidence>
<proteinExistence type="predicted"/>
<organism evidence="1 2">
    <name type="scientific">Triticum urartu</name>
    <name type="common">Red wild einkorn</name>
    <name type="synonym">Crithodium urartu</name>
    <dbReference type="NCBI Taxonomy" id="4572"/>
    <lineage>
        <taxon>Eukaryota</taxon>
        <taxon>Viridiplantae</taxon>
        <taxon>Streptophyta</taxon>
        <taxon>Embryophyta</taxon>
        <taxon>Tracheophyta</taxon>
        <taxon>Spermatophyta</taxon>
        <taxon>Magnoliopsida</taxon>
        <taxon>Liliopsida</taxon>
        <taxon>Poales</taxon>
        <taxon>Poaceae</taxon>
        <taxon>BOP clade</taxon>
        <taxon>Pooideae</taxon>
        <taxon>Triticodae</taxon>
        <taxon>Triticeae</taxon>
        <taxon>Triticinae</taxon>
        <taxon>Triticum</taxon>
    </lineage>
</organism>
<dbReference type="AlphaFoldDB" id="A0A8R7PCH7"/>
<reference evidence="1" key="2">
    <citation type="submission" date="2018-03" db="EMBL/GenBank/DDBJ databases">
        <title>The Triticum urartu genome reveals the dynamic nature of wheat genome evolution.</title>
        <authorList>
            <person name="Ling H."/>
            <person name="Ma B."/>
            <person name="Shi X."/>
            <person name="Liu H."/>
            <person name="Dong L."/>
            <person name="Sun H."/>
            <person name="Cao Y."/>
            <person name="Gao Q."/>
            <person name="Zheng S."/>
            <person name="Li Y."/>
            <person name="Yu Y."/>
            <person name="Du H."/>
            <person name="Qi M."/>
            <person name="Li Y."/>
            <person name="Yu H."/>
            <person name="Cui Y."/>
            <person name="Wang N."/>
            <person name="Chen C."/>
            <person name="Wu H."/>
            <person name="Zhao Y."/>
            <person name="Zhang J."/>
            <person name="Li Y."/>
            <person name="Zhou W."/>
            <person name="Zhang B."/>
            <person name="Hu W."/>
            <person name="Eijk M."/>
            <person name="Tang J."/>
            <person name="Witsenboer H."/>
            <person name="Zhao S."/>
            <person name="Li Z."/>
            <person name="Zhang A."/>
            <person name="Wang D."/>
            <person name="Liang C."/>
        </authorList>
    </citation>
    <scope>NUCLEOTIDE SEQUENCE [LARGE SCALE GENOMIC DNA]</scope>
    <source>
        <strain evidence="1">cv. G1812</strain>
    </source>
</reference>
<dbReference type="EnsemblPlants" id="TuG1812G0200002082.01.T01">
    <property type="protein sequence ID" value="TuG1812G0200002082.01.T01"/>
    <property type="gene ID" value="TuG1812G0200002082.01"/>
</dbReference>
<evidence type="ECO:0000313" key="2">
    <source>
        <dbReference type="Proteomes" id="UP000015106"/>
    </source>
</evidence>
<dbReference type="Gramene" id="TuG1812G0200002082.01.T01">
    <property type="protein sequence ID" value="TuG1812G0200002082.01.T01"/>
    <property type="gene ID" value="TuG1812G0200002082.01"/>
</dbReference>